<accession>A0A8S4BB12</accession>
<dbReference type="Gene3D" id="2.60.120.920">
    <property type="match status" value="1"/>
</dbReference>
<comment type="caution">
    <text evidence="2">The sequence shown here is derived from an EMBL/GenBank/DDBJ whole genome shotgun (WGS) entry which is preliminary data.</text>
</comment>
<reference evidence="2" key="1">
    <citation type="submission" date="2021-05" db="EMBL/GenBank/DDBJ databases">
        <authorList>
            <person name="Tigano A."/>
        </authorList>
    </citation>
    <scope>NUCLEOTIDE SEQUENCE</scope>
</reference>
<evidence type="ECO:0000313" key="3">
    <source>
        <dbReference type="Proteomes" id="UP000677803"/>
    </source>
</evidence>
<dbReference type="EMBL" id="CAJRST010012891">
    <property type="protein sequence ID" value="CAG5928498.1"/>
    <property type="molecule type" value="Genomic_DNA"/>
</dbReference>
<name>A0A8S4BB12_9TELE</name>
<protein>
    <submittedName>
        <fullName evidence="2">(Atlantic silverside) hypothetical protein</fullName>
    </submittedName>
</protein>
<dbReference type="InterPro" id="IPR043136">
    <property type="entry name" value="B30.2/SPRY_sf"/>
</dbReference>
<dbReference type="SUPFAM" id="SSF49899">
    <property type="entry name" value="Concanavalin A-like lectins/glucanases"/>
    <property type="match status" value="1"/>
</dbReference>
<dbReference type="AlphaFoldDB" id="A0A8S4BB12"/>
<proteinExistence type="predicted"/>
<keyword evidence="3" id="KW-1185">Reference proteome</keyword>
<evidence type="ECO:0000256" key="1">
    <source>
        <dbReference type="SAM" id="MobiDB-lite"/>
    </source>
</evidence>
<evidence type="ECO:0000313" key="2">
    <source>
        <dbReference type="EMBL" id="CAG5928498.1"/>
    </source>
</evidence>
<sequence>MGGAGGVAPGGGVAYWALHCSGDRLEFWHAGVQTALWAEPCRRVGVFLDRPTGALCFHRATGAMETLHRVRADFHRPLHAALIFEHAAGDAAEFVPADGAQTSLTRIPPDSPEQEGA</sequence>
<dbReference type="Proteomes" id="UP000677803">
    <property type="component" value="Unassembled WGS sequence"/>
</dbReference>
<organism evidence="2 3">
    <name type="scientific">Menidia menidia</name>
    <name type="common">Atlantic silverside</name>
    <dbReference type="NCBI Taxonomy" id="238744"/>
    <lineage>
        <taxon>Eukaryota</taxon>
        <taxon>Metazoa</taxon>
        <taxon>Chordata</taxon>
        <taxon>Craniata</taxon>
        <taxon>Vertebrata</taxon>
        <taxon>Euteleostomi</taxon>
        <taxon>Actinopterygii</taxon>
        <taxon>Neopterygii</taxon>
        <taxon>Teleostei</taxon>
        <taxon>Neoteleostei</taxon>
        <taxon>Acanthomorphata</taxon>
        <taxon>Ovalentaria</taxon>
        <taxon>Atherinomorphae</taxon>
        <taxon>Atheriniformes</taxon>
        <taxon>Atherinopsidae</taxon>
        <taxon>Menidiinae</taxon>
        <taxon>Menidia</taxon>
    </lineage>
</organism>
<dbReference type="InterPro" id="IPR013320">
    <property type="entry name" value="ConA-like_dom_sf"/>
</dbReference>
<feature type="region of interest" description="Disordered" evidence="1">
    <location>
        <begin position="96"/>
        <end position="117"/>
    </location>
</feature>
<gene>
    <name evidence="2" type="ORF">MMEN_LOCUS12154</name>
</gene>